<evidence type="ECO:0000256" key="1">
    <source>
        <dbReference type="SAM" id="MobiDB-lite"/>
    </source>
</evidence>
<keyword evidence="4" id="KW-1185">Reference proteome</keyword>
<reference evidence="3" key="1">
    <citation type="submission" date="2023-03" db="EMBL/GenBank/DDBJ databases">
        <title>Massive genome expansion in bonnet fungi (Mycena s.s.) driven by repeated elements and novel gene families across ecological guilds.</title>
        <authorList>
            <consortium name="Lawrence Berkeley National Laboratory"/>
            <person name="Harder C.B."/>
            <person name="Miyauchi S."/>
            <person name="Viragh M."/>
            <person name="Kuo A."/>
            <person name="Thoen E."/>
            <person name="Andreopoulos B."/>
            <person name="Lu D."/>
            <person name="Skrede I."/>
            <person name="Drula E."/>
            <person name="Henrissat B."/>
            <person name="Morin E."/>
            <person name="Kohler A."/>
            <person name="Barry K."/>
            <person name="LaButti K."/>
            <person name="Morin E."/>
            <person name="Salamov A."/>
            <person name="Lipzen A."/>
            <person name="Mereny Z."/>
            <person name="Hegedus B."/>
            <person name="Baldrian P."/>
            <person name="Stursova M."/>
            <person name="Weitz H."/>
            <person name="Taylor A."/>
            <person name="Grigoriev I.V."/>
            <person name="Nagy L.G."/>
            <person name="Martin F."/>
            <person name="Kauserud H."/>
        </authorList>
    </citation>
    <scope>NUCLEOTIDE SEQUENCE</scope>
    <source>
        <strain evidence="3">9284</strain>
    </source>
</reference>
<dbReference type="InterPro" id="IPR036915">
    <property type="entry name" value="Cyclin-like_sf"/>
</dbReference>
<gene>
    <name evidence="3" type="ORF">FB45DRAFT_522921</name>
</gene>
<dbReference type="InterPro" id="IPR013922">
    <property type="entry name" value="Cyclin_PHO80-like"/>
</dbReference>
<evidence type="ECO:0000259" key="2">
    <source>
        <dbReference type="Pfam" id="PF00134"/>
    </source>
</evidence>
<name>A0AAD7BXL1_9AGAR</name>
<dbReference type="PANTHER" id="PTHR15615">
    <property type="match status" value="1"/>
</dbReference>
<sequence length="297" mass="32199">MYSPASDSDSSSSSSSTLYSSWSPSSSKTNSPVHAASLVDPAMHSPELLKLVDVELSRPVIEYVVDNVSETVEYALSRSGVTLSRGRSSRRGKFTKMVSAVLSRAEVSVATVLVALVYVSRARPHLSIALEDWALERVFLGALVTASKYTQDSTLRNVHWALCTGVFGKGDIGRIEREFLEVLDWELGISESDVLAHHEGIMQAAFGLESPQVVHAPAPLKKECRRSSKSPARCCPGLEPSSPHSSVGSLSPPTPVSHALYPDDVPMDVEEDVYSPIPVAKRPRHHSRSGRRVRVAA</sequence>
<comment type="caution">
    <text evidence="3">The sequence shown here is derived from an EMBL/GenBank/DDBJ whole genome shotgun (WGS) entry which is preliminary data.</text>
</comment>
<dbReference type="AlphaFoldDB" id="A0AAD7BXL1"/>
<dbReference type="CDD" id="cd20557">
    <property type="entry name" value="CYCLIN_ScPCL1-like"/>
    <property type="match status" value="1"/>
</dbReference>
<feature type="compositionally biased region" description="Basic residues" evidence="1">
    <location>
        <begin position="281"/>
        <end position="297"/>
    </location>
</feature>
<dbReference type="GO" id="GO:0019901">
    <property type="term" value="F:protein kinase binding"/>
    <property type="evidence" value="ECO:0007669"/>
    <property type="project" value="InterPro"/>
</dbReference>
<feature type="region of interest" description="Disordered" evidence="1">
    <location>
        <begin position="225"/>
        <end position="297"/>
    </location>
</feature>
<dbReference type="Pfam" id="PF00134">
    <property type="entry name" value="Cyclin_N"/>
    <property type="match status" value="1"/>
</dbReference>
<evidence type="ECO:0000313" key="4">
    <source>
        <dbReference type="Proteomes" id="UP001221142"/>
    </source>
</evidence>
<dbReference type="Gene3D" id="1.10.472.10">
    <property type="entry name" value="Cyclin-like"/>
    <property type="match status" value="1"/>
</dbReference>
<dbReference type="InterPro" id="IPR006671">
    <property type="entry name" value="Cyclin_N"/>
</dbReference>
<feature type="domain" description="Cyclin N-terminal" evidence="2">
    <location>
        <begin position="88"/>
        <end position="187"/>
    </location>
</feature>
<evidence type="ECO:0000313" key="3">
    <source>
        <dbReference type="EMBL" id="KAJ7633149.1"/>
    </source>
</evidence>
<feature type="region of interest" description="Disordered" evidence="1">
    <location>
        <begin position="1"/>
        <end position="30"/>
    </location>
</feature>
<organism evidence="3 4">
    <name type="scientific">Roridomyces roridus</name>
    <dbReference type="NCBI Taxonomy" id="1738132"/>
    <lineage>
        <taxon>Eukaryota</taxon>
        <taxon>Fungi</taxon>
        <taxon>Dikarya</taxon>
        <taxon>Basidiomycota</taxon>
        <taxon>Agaricomycotina</taxon>
        <taxon>Agaricomycetes</taxon>
        <taxon>Agaricomycetidae</taxon>
        <taxon>Agaricales</taxon>
        <taxon>Marasmiineae</taxon>
        <taxon>Mycenaceae</taxon>
        <taxon>Roridomyces</taxon>
    </lineage>
</organism>
<protein>
    <recommendedName>
        <fullName evidence="2">Cyclin N-terminal domain-containing protein</fullName>
    </recommendedName>
</protein>
<accession>A0AAD7BXL1</accession>
<proteinExistence type="predicted"/>
<dbReference type="SUPFAM" id="SSF47954">
    <property type="entry name" value="Cyclin-like"/>
    <property type="match status" value="1"/>
</dbReference>
<dbReference type="GO" id="GO:0005634">
    <property type="term" value="C:nucleus"/>
    <property type="evidence" value="ECO:0007669"/>
    <property type="project" value="TreeGrafter"/>
</dbReference>
<dbReference type="Proteomes" id="UP001221142">
    <property type="component" value="Unassembled WGS sequence"/>
</dbReference>
<dbReference type="GO" id="GO:0016538">
    <property type="term" value="F:cyclin-dependent protein serine/threonine kinase regulator activity"/>
    <property type="evidence" value="ECO:0007669"/>
    <property type="project" value="TreeGrafter"/>
</dbReference>
<dbReference type="PANTHER" id="PTHR15615:SF10">
    <property type="entry name" value="PHO85 CYCLIN-2-RELATED"/>
    <property type="match status" value="1"/>
</dbReference>
<dbReference type="GO" id="GO:0000307">
    <property type="term" value="C:cyclin-dependent protein kinase holoenzyme complex"/>
    <property type="evidence" value="ECO:0007669"/>
    <property type="project" value="TreeGrafter"/>
</dbReference>
<dbReference type="EMBL" id="JARKIF010000008">
    <property type="protein sequence ID" value="KAJ7633149.1"/>
    <property type="molecule type" value="Genomic_DNA"/>
</dbReference>
<feature type="compositionally biased region" description="Low complexity" evidence="1">
    <location>
        <begin position="240"/>
        <end position="251"/>
    </location>
</feature>